<evidence type="ECO:0000256" key="1">
    <source>
        <dbReference type="SAM" id="Phobius"/>
    </source>
</evidence>
<feature type="transmembrane region" description="Helical" evidence="1">
    <location>
        <begin position="305"/>
        <end position="323"/>
    </location>
</feature>
<feature type="domain" description="Acyltransferase 3" evidence="2">
    <location>
        <begin position="6"/>
        <end position="346"/>
    </location>
</feature>
<dbReference type="Pfam" id="PF01757">
    <property type="entry name" value="Acyl_transf_3"/>
    <property type="match status" value="1"/>
</dbReference>
<sequence length="372" mass="40577">MPPRNLALDNLRALAMLAGVLFHAALAHSPLMQPFFPTADAAQLPWLDAVLWPLHLVRVPLFFVLAGYFAAHTLARRGLGGLMRDRARRLLVPLLLGVPLLHLVMGAVVQQAVIHVQQPSPLLRWLREAQASGQPLPPPGTGHLWFLYYLLLFTLLIWVARQLLAPAVAAWLQRLPLRAWLLGLPLLLAPALASVSAPHPAPESLLPQFWALVSYGGFFVFGYLAGPHLAALMRARVLGLLLAAGGLACAAFLLLLWPVRAQAGLLMGLASACASVWLTLALLGLGQRLLNCSHALLRHLADASYWIYLVHLPVLFALQFAWMDQPWPGFIKLPLAVLATLTIGLLSFEMGVRRGALGRWLLGRSPRPQAVA</sequence>
<keyword evidence="3" id="KW-0012">Acyltransferase</keyword>
<reference evidence="3" key="1">
    <citation type="submission" date="2020-12" db="EMBL/GenBank/DDBJ databases">
        <title>The genome sequence of Inhella sp. 1Y17.</title>
        <authorList>
            <person name="Liu Y."/>
        </authorList>
    </citation>
    <scope>NUCLEOTIDE SEQUENCE</scope>
    <source>
        <strain evidence="3">1Y17</strain>
    </source>
</reference>
<dbReference type="GO" id="GO:0016747">
    <property type="term" value="F:acyltransferase activity, transferring groups other than amino-acyl groups"/>
    <property type="evidence" value="ECO:0007669"/>
    <property type="project" value="InterPro"/>
</dbReference>
<feature type="transmembrane region" description="Helical" evidence="1">
    <location>
        <begin position="237"/>
        <end position="257"/>
    </location>
</feature>
<dbReference type="EMBL" id="JAEDAK010000012">
    <property type="protein sequence ID" value="MBH9578432.1"/>
    <property type="molecule type" value="Genomic_DNA"/>
</dbReference>
<dbReference type="RefSeq" id="WP_198112203.1">
    <property type="nucleotide sequence ID" value="NZ_JAEDAK010000012.1"/>
</dbReference>
<keyword evidence="1" id="KW-1133">Transmembrane helix</keyword>
<keyword evidence="1" id="KW-0472">Membrane</keyword>
<gene>
    <name evidence="3" type="ORF">I7X39_16185</name>
</gene>
<proteinExistence type="predicted"/>
<feature type="transmembrane region" description="Helical" evidence="1">
    <location>
        <begin position="90"/>
        <end position="114"/>
    </location>
</feature>
<evidence type="ECO:0000313" key="4">
    <source>
        <dbReference type="Proteomes" id="UP000613266"/>
    </source>
</evidence>
<feature type="transmembrane region" description="Helical" evidence="1">
    <location>
        <begin position="146"/>
        <end position="172"/>
    </location>
</feature>
<dbReference type="PANTHER" id="PTHR36927">
    <property type="entry name" value="BLR4337 PROTEIN"/>
    <property type="match status" value="1"/>
</dbReference>
<feature type="transmembrane region" description="Helical" evidence="1">
    <location>
        <begin position="329"/>
        <end position="348"/>
    </location>
</feature>
<dbReference type="PANTHER" id="PTHR36927:SF1">
    <property type="entry name" value="MDO-LIKE PROTEIN"/>
    <property type="match status" value="1"/>
</dbReference>
<dbReference type="InterPro" id="IPR050623">
    <property type="entry name" value="Glucan_succinyl_AcylTrfase"/>
</dbReference>
<name>A0A931NF56_9BURK</name>
<dbReference type="AlphaFoldDB" id="A0A931NF56"/>
<protein>
    <submittedName>
        <fullName evidence="3">Acyltransferase family protein</fullName>
    </submittedName>
</protein>
<keyword evidence="3" id="KW-0808">Transferase</keyword>
<keyword evidence="4" id="KW-1185">Reference proteome</keyword>
<evidence type="ECO:0000313" key="3">
    <source>
        <dbReference type="EMBL" id="MBH9578432.1"/>
    </source>
</evidence>
<feature type="transmembrane region" description="Helical" evidence="1">
    <location>
        <begin position="51"/>
        <end position="70"/>
    </location>
</feature>
<keyword evidence="1" id="KW-0812">Transmembrane</keyword>
<feature type="transmembrane region" description="Helical" evidence="1">
    <location>
        <begin position="263"/>
        <end position="285"/>
    </location>
</feature>
<dbReference type="Proteomes" id="UP000613266">
    <property type="component" value="Unassembled WGS sequence"/>
</dbReference>
<evidence type="ECO:0000259" key="2">
    <source>
        <dbReference type="Pfam" id="PF01757"/>
    </source>
</evidence>
<feature type="transmembrane region" description="Helical" evidence="1">
    <location>
        <begin position="179"/>
        <end position="197"/>
    </location>
</feature>
<feature type="transmembrane region" description="Helical" evidence="1">
    <location>
        <begin position="209"/>
        <end position="225"/>
    </location>
</feature>
<comment type="caution">
    <text evidence="3">The sequence shown here is derived from an EMBL/GenBank/DDBJ whole genome shotgun (WGS) entry which is preliminary data.</text>
</comment>
<organism evidence="3 4">
    <name type="scientific">Inhella proteolytica</name>
    <dbReference type="NCBI Taxonomy" id="2795029"/>
    <lineage>
        <taxon>Bacteria</taxon>
        <taxon>Pseudomonadati</taxon>
        <taxon>Pseudomonadota</taxon>
        <taxon>Betaproteobacteria</taxon>
        <taxon>Burkholderiales</taxon>
        <taxon>Sphaerotilaceae</taxon>
        <taxon>Inhella</taxon>
    </lineage>
</organism>
<accession>A0A931NF56</accession>
<dbReference type="InterPro" id="IPR002656">
    <property type="entry name" value="Acyl_transf_3_dom"/>
</dbReference>